<organism evidence="2 3">
    <name type="scientific">Penicillium angulare</name>
    <dbReference type="NCBI Taxonomy" id="116970"/>
    <lineage>
        <taxon>Eukaryota</taxon>
        <taxon>Fungi</taxon>
        <taxon>Dikarya</taxon>
        <taxon>Ascomycota</taxon>
        <taxon>Pezizomycotina</taxon>
        <taxon>Eurotiomycetes</taxon>
        <taxon>Eurotiomycetidae</taxon>
        <taxon>Eurotiales</taxon>
        <taxon>Aspergillaceae</taxon>
        <taxon>Penicillium</taxon>
    </lineage>
</organism>
<feature type="compositionally biased region" description="Basic residues" evidence="1">
    <location>
        <begin position="400"/>
        <end position="409"/>
    </location>
</feature>
<dbReference type="EMBL" id="JAPQKH010000003">
    <property type="protein sequence ID" value="KAJ5108086.1"/>
    <property type="molecule type" value="Genomic_DNA"/>
</dbReference>
<feature type="compositionally biased region" description="Basic residues" evidence="1">
    <location>
        <begin position="358"/>
        <end position="367"/>
    </location>
</feature>
<reference evidence="2" key="1">
    <citation type="submission" date="2022-11" db="EMBL/GenBank/DDBJ databases">
        <authorList>
            <person name="Petersen C."/>
        </authorList>
    </citation>
    <scope>NUCLEOTIDE SEQUENCE</scope>
    <source>
        <strain evidence="2">IBT 30069</strain>
    </source>
</reference>
<accession>A0A9W9FX12</accession>
<proteinExistence type="predicted"/>
<dbReference type="Proteomes" id="UP001149165">
    <property type="component" value="Unassembled WGS sequence"/>
</dbReference>
<name>A0A9W9FX12_9EURO</name>
<gene>
    <name evidence="2" type="ORF">N7456_004761</name>
</gene>
<reference evidence="2" key="2">
    <citation type="journal article" date="2023" name="IMA Fungus">
        <title>Comparative genomic study of the Penicillium genus elucidates a diverse pangenome and 15 lateral gene transfer events.</title>
        <authorList>
            <person name="Petersen C."/>
            <person name="Sorensen T."/>
            <person name="Nielsen M.R."/>
            <person name="Sondergaard T.E."/>
            <person name="Sorensen J.L."/>
            <person name="Fitzpatrick D.A."/>
            <person name="Frisvad J.C."/>
            <person name="Nielsen K.L."/>
        </authorList>
    </citation>
    <scope>NUCLEOTIDE SEQUENCE</scope>
    <source>
        <strain evidence="2">IBT 30069</strain>
    </source>
</reference>
<evidence type="ECO:0000313" key="2">
    <source>
        <dbReference type="EMBL" id="KAJ5108086.1"/>
    </source>
</evidence>
<evidence type="ECO:0000313" key="3">
    <source>
        <dbReference type="Proteomes" id="UP001149165"/>
    </source>
</evidence>
<protein>
    <submittedName>
        <fullName evidence="2">Uncharacterized protein</fullName>
    </submittedName>
</protein>
<dbReference type="AlphaFoldDB" id="A0A9W9FX12"/>
<evidence type="ECO:0000256" key="1">
    <source>
        <dbReference type="SAM" id="MobiDB-lite"/>
    </source>
</evidence>
<keyword evidence="3" id="KW-1185">Reference proteome</keyword>
<feature type="region of interest" description="Disordered" evidence="1">
    <location>
        <begin position="273"/>
        <end position="409"/>
    </location>
</feature>
<feature type="compositionally biased region" description="Basic and acidic residues" evidence="1">
    <location>
        <begin position="378"/>
        <end position="394"/>
    </location>
</feature>
<sequence>MALQSPVALKYGRHQEIGRQLQAWMRNEPGSPPCPIQPTTLTAAEYVALTVTDLILNEDGIPYEFGNFYRAFHLGPCPFTQAVRLETGGPWQGCLAPRSLILESIYRSGGPYTSDISNMFYNQAGYQEDLKYVFVSTIENVDTKTFLENQIYTAANGLTWPPLARGCHVRDFYHNSNPDELQGILGTEIGKVVSAIALGRWPRGTHYIPYVSVSVETIRVEIIPGVVGDDVVSADIVDMLFVFEEIPPNPQADVTGVAGVGFVGAAAGGAAAGGAAAGGAAAGGAAAGAGSAYPSSKSPTRGQKRNQEAKADDKQPKDDTSKNESSDSKRRQKRNQEAKADDKQPKDDTSKNESPESKRRHKKRKTSKCTSATTSHPKVKDGLDVSRPALEPRIDNIPLRARRSKKHTT</sequence>
<dbReference type="OrthoDB" id="4289218at2759"/>
<comment type="caution">
    <text evidence="2">The sequence shown here is derived from an EMBL/GenBank/DDBJ whole genome shotgun (WGS) entry which is preliminary data.</text>
</comment>
<feature type="compositionally biased region" description="Gly residues" evidence="1">
    <location>
        <begin position="273"/>
        <end position="287"/>
    </location>
</feature>
<feature type="compositionally biased region" description="Basic and acidic residues" evidence="1">
    <location>
        <begin position="305"/>
        <end position="357"/>
    </location>
</feature>